<keyword evidence="6" id="KW-0963">Cytoplasm</keyword>
<dbReference type="CDD" id="cd20865">
    <property type="entry name" value="C1_MRCKbeta"/>
    <property type="match status" value="1"/>
</dbReference>
<dbReference type="SMART" id="SM00133">
    <property type="entry name" value="S_TK_X"/>
    <property type="match status" value="1"/>
</dbReference>
<keyword evidence="14" id="KW-0862">Zinc</keyword>
<evidence type="ECO:0000256" key="1">
    <source>
        <dbReference type="ARBA" id="ARBA00001946"/>
    </source>
</evidence>
<dbReference type="PROSITE" id="PS50081">
    <property type="entry name" value="ZF_DAG_PE_2"/>
    <property type="match status" value="1"/>
</dbReference>
<dbReference type="PROSITE" id="PS00107">
    <property type="entry name" value="PROTEIN_KINASE_ATP"/>
    <property type="match status" value="1"/>
</dbReference>
<dbReference type="SUPFAM" id="SSF50729">
    <property type="entry name" value="PH domain-like"/>
    <property type="match status" value="1"/>
</dbReference>
<dbReference type="FunFam" id="3.30.60.20:FF:000005">
    <property type="entry name" value="Non-specific serine/threonine protein kinase"/>
    <property type="match status" value="1"/>
</dbReference>
<comment type="catalytic activity">
    <reaction evidence="19">
        <text>L-seryl-[protein] + ATP = O-phospho-L-seryl-[protein] + ADP + H(+)</text>
        <dbReference type="Rhea" id="RHEA:17989"/>
        <dbReference type="Rhea" id="RHEA-COMP:9863"/>
        <dbReference type="Rhea" id="RHEA-COMP:11604"/>
        <dbReference type="ChEBI" id="CHEBI:15378"/>
        <dbReference type="ChEBI" id="CHEBI:29999"/>
        <dbReference type="ChEBI" id="CHEBI:30616"/>
        <dbReference type="ChEBI" id="CHEBI:83421"/>
        <dbReference type="ChEBI" id="CHEBI:456216"/>
        <dbReference type="EC" id="2.7.11.1"/>
    </reaction>
</comment>
<evidence type="ECO:0000259" key="23">
    <source>
        <dbReference type="PROSITE" id="PS50003"/>
    </source>
</evidence>
<dbReference type="Gene3D" id="2.30.29.30">
    <property type="entry name" value="Pleckstrin-homology domain (PH domain)/Phosphotyrosine-binding domain (PTB)"/>
    <property type="match status" value="1"/>
</dbReference>
<dbReference type="GO" id="GO:0008270">
    <property type="term" value="F:zinc ion binding"/>
    <property type="evidence" value="ECO:0007669"/>
    <property type="project" value="UniProtKB-KW"/>
</dbReference>
<evidence type="ECO:0000256" key="17">
    <source>
        <dbReference type="ARBA" id="ARBA00023273"/>
    </source>
</evidence>
<feature type="compositionally biased region" description="Polar residues" evidence="22">
    <location>
        <begin position="648"/>
        <end position="657"/>
    </location>
</feature>
<reference evidence="29" key="2">
    <citation type="submission" date="2025-09" db="UniProtKB">
        <authorList>
            <consortium name="Ensembl"/>
        </authorList>
    </citation>
    <scope>IDENTIFICATION</scope>
</reference>
<comment type="subcellular location">
    <subcellularLocation>
        <location evidence="3">Cell projection</location>
        <location evidence="3">Lamellipodium</location>
    </subcellularLocation>
    <subcellularLocation>
        <location evidence="2">Cytoplasm</location>
    </subcellularLocation>
</comment>
<accession>A0A673MX57</accession>
<feature type="coiled-coil region" evidence="21">
    <location>
        <begin position="878"/>
        <end position="912"/>
    </location>
</feature>
<proteinExistence type="inferred from homology"/>
<dbReference type="Pfam" id="PF00069">
    <property type="entry name" value="Pkinase"/>
    <property type="match status" value="1"/>
</dbReference>
<evidence type="ECO:0000256" key="19">
    <source>
        <dbReference type="ARBA" id="ARBA00048679"/>
    </source>
</evidence>
<dbReference type="InterPro" id="IPR031597">
    <property type="entry name" value="KELK"/>
</dbReference>
<evidence type="ECO:0000256" key="22">
    <source>
        <dbReference type="SAM" id="MobiDB-lite"/>
    </source>
</evidence>
<evidence type="ECO:0000256" key="13">
    <source>
        <dbReference type="ARBA" id="ARBA00022777"/>
    </source>
</evidence>
<evidence type="ECO:0000313" key="30">
    <source>
        <dbReference type="Proteomes" id="UP000472270"/>
    </source>
</evidence>
<keyword evidence="13" id="KW-0418">Kinase</keyword>
<dbReference type="SMART" id="SM00285">
    <property type="entry name" value="PBD"/>
    <property type="match status" value="1"/>
</dbReference>
<evidence type="ECO:0000256" key="20">
    <source>
        <dbReference type="PROSITE-ProRule" id="PRU10141"/>
    </source>
</evidence>
<dbReference type="Pfam" id="PF00433">
    <property type="entry name" value="Pkinase_C"/>
    <property type="match status" value="1"/>
</dbReference>
<evidence type="ECO:0000259" key="26">
    <source>
        <dbReference type="PROSITE" id="PS50108"/>
    </source>
</evidence>
<feature type="compositionally biased region" description="Basic and acidic residues" evidence="22">
    <location>
        <begin position="604"/>
        <end position="625"/>
    </location>
</feature>
<keyword evidence="9" id="KW-0808">Transferase</keyword>
<dbReference type="InterPro" id="IPR050839">
    <property type="entry name" value="Rho-assoc_Ser/Thr_Kinase"/>
</dbReference>
<gene>
    <name evidence="29" type="primary">LOC107746049</name>
</gene>
<keyword evidence="10" id="KW-0479">Metal-binding</keyword>
<feature type="domain" description="CNH" evidence="27">
    <location>
        <begin position="1201"/>
        <end position="1495"/>
    </location>
</feature>
<dbReference type="Gene3D" id="3.30.60.20">
    <property type="match status" value="1"/>
</dbReference>
<dbReference type="SUPFAM" id="SSF56112">
    <property type="entry name" value="Protein kinase-like (PK-like)"/>
    <property type="match status" value="1"/>
</dbReference>
<keyword evidence="16 21" id="KW-0175">Coiled coil</keyword>
<evidence type="ECO:0000256" key="2">
    <source>
        <dbReference type="ARBA" id="ARBA00004496"/>
    </source>
</evidence>
<evidence type="ECO:0000256" key="4">
    <source>
        <dbReference type="ARBA" id="ARBA00005719"/>
    </source>
</evidence>
<evidence type="ECO:0000256" key="9">
    <source>
        <dbReference type="ARBA" id="ARBA00022679"/>
    </source>
</evidence>
<feature type="region of interest" description="Disordered" evidence="22">
    <location>
        <begin position="604"/>
        <end position="659"/>
    </location>
</feature>
<dbReference type="PROSITE" id="PS51285">
    <property type="entry name" value="AGC_KINASE_CTER"/>
    <property type="match status" value="1"/>
</dbReference>
<keyword evidence="8" id="KW-0597">Phosphoprotein</keyword>
<dbReference type="PANTHER" id="PTHR22988">
    <property type="entry name" value="MYOTONIC DYSTROPHY S/T KINASE-RELATED"/>
    <property type="match status" value="1"/>
</dbReference>
<evidence type="ECO:0000313" key="29">
    <source>
        <dbReference type="Ensembl" id="ENSSRHP00000094366.1"/>
    </source>
</evidence>
<keyword evidence="15 20" id="KW-0067">ATP-binding</keyword>
<evidence type="ECO:0000256" key="8">
    <source>
        <dbReference type="ARBA" id="ARBA00022553"/>
    </source>
</evidence>
<evidence type="ECO:0000256" key="18">
    <source>
        <dbReference type="ARBA" id="ARBA00047899"/>
    </source>
</evidence>
<evidence type="ECO:0000256" key="7">
    <source>
        <dbReference type="ARBA" id="ARBA00022527"/>
    </source>
</evidence>
<dbReference type="Proteomes" id="UP000472270">
    <property type="component" value="Unassembled WGS sequence"/>
</dbReference>
<dbReference type="GO" id="GO:0004674">
    <property type="term" value="F:protein serine/threonine kinase activity"/>
    <property type="evidence" value="ECO:0007669"/>
    <property type="project" value="UniProtKB-KW"/>
</dbReference>
<dbReference type="GO" id="GO:0005856">
    <property type="term" value="C:cytoskeleton"/>
    <property type="evidence" value="ECO:0007669"/>
    <property type="project" value="TreeGrafter"/>
</dbReference>
<dbReference type="Ensembl" id="ENSSRHT00000096926.1">
    <property type="protein sequence ID" value="ENSSRHP00000094366.1"/>
    <property type="gene ID" value="ENSSRHG00000044831.1"/>
</dbReference>
<dbReference type="InterPro" id="IPR008271">
    <property type="entry name" value="Ser/Thr_kinase_AS"/>
</dbReference>
<dbReference type="GO" id="GO:0030027">
    <property type="term" value="C:lamellipodium"/>
    <property type="evidence" value="ECO:0007669"/>
    <property type="project" value="UniProtKB-SubCell"/>
</dbReference>
<dbReference type="EC" id="2.7.11.1" evidence="5"/>
<evidence type="ECO:0000259" key="24">
    <source>
        <dbReference type="PROSITE" id="PS50011"/>
    </source>
</evidence>
<dbReference type="PROSITE" id="PS50219">
    <property type="entry name" value="CNH"/>
    <property type="match status" value="1"/>
</dbReference>
<dbReference type="FunFam" id="3.30.200.20:FF:001055">
    <property type="entry name" value="Serine/threonine-protein kinase MRCK beta"/>
    <property type="match status" value="1"/>
</dbReference>
<dbReference type="GO" id="GO:0005737">
    <property type="term" value="C:cytoplasm"/>
    <property type="evidence" value="ECO:0007669"/>
    <property type="project" value="UniProtKB-SubCell"/>
</dbReference>
<dbReference type="InterPro" id="IPR057529">
    <property type="entry name" value="MRCK/ROCK_PH"/>
</dbReference>
<comment type="catalytic activity">
    <reaction evidence="18">
        <text>L-threonyl-[protein] + ATP = O-phospho-L-threonyl-[protein] + ADP + H(+)</text>
        <dbReference type="Rhea" id="RHEA:46608"/>
        <dbReference type="Rhea" id="RHEA-COMP:11060"/>
        <dbReference type="Rhea" id="RHEA-COMP:11605"/>
        <dbReference type="ChEBI" id="CHEBI:15378"/>
        <dbReference type="ChEBI" id="CHEBI:30013"/>
        <dbReference type="ChEBI" id="CHEBI:30616"/>
        <dbReference type="ChEBI" id="CHEBI:61977"/>
        <dbReference type="ChEBI" id="CHEBI:456216"/>
        <dbReference type="EC" id="2.7.11.1"/>
    </reaction>
</comment>
<evidence type="ECO:0000256" key="15">
    <source>
        <dbReference type="ARBA" id="ARBA00022840"/>
    </source>
</evidence>
<dbReference type="Gene3D" id="1.20.5.340">
    <property type="match status" value="1"/>
</dbReference>
<dbReference type="InterPro" id="IPR017892">
    <property type="entry name" value="Pkinase_C"/>
</dbReference>
<dbReference type="InterPro" id="IPR046349">
    <property type="entry name" value="C1-like_sf"/>
</dbReference>
<dbReference type="InterPro" id="IPR017441">
    <property type="entry name" value="Protein_kinase_ATP_BS"/>
</dbReference>
<evidence type="ECO:0000256" key="10">
    <source>
        <dbReference type="ARBA" id="ARBA00022723"/>
    </source>
</evidence>
<evidence type="ECO:0000256" key="21">
    <source>
        <dbReference type="SAM" id="Coils"/>
    </source>
</evidence>
<feature type="domain" description="AGC-kinase C-terminal" evidence="28">
    <location>
        <begin position="320"/>
        <end position="390"/>
    </location>
</feature>
<dbReference type="InterPro" id="IPR011009">
    <property type="entry name" value="Kinase-like_dom_sf"/>
</dbReference>
<evidence type="ECO:0000259" key="25">
    <source>
        <dbReference type="PROSITE" id="PS50081"/>
    </source>
</evidence>
<keyword evidence="12" id="KW-0863">Zinc-finger</keyword>
<dbReference type="PROSITE" id="PS50003">
    <property type="entry name" value="PH_DOMAIN"/>
    <property type="match status" value="1"/>
</dbReference>
<dbReference type="SMART" id="SM00220">
    <property type="entry name" value="S_TKc"/>
    <property type="match status" value="1"/>
</dbReference>
<feature type="domain" description="PH" evidence="23">
    <location>
        <begin position="1056"/>
        <end position="1175"/>
    </location>
</feature>
<sequence>SLSVETLLDILICLYNECSNSPLKREKHVTDFLEWVKPFTTTVKEMRLHRDDFEMLKVIGRGAFGEVAVVKMKHTERVYAMKILNKWEMLKRAETACFREERNVLVNGDCQWITTLHYAFQDDNYLYLVMDYYVGGDLLTLLSKFEDRLPEDMAKFYVAEMVLAIHSIHQQRYVHRDIKPDNVLLDMNGHIRLADFGSCLKMMQDGTVRSSVAVGTPDYISPEILQAMEDGMGKYGPECDWWSLGVCMYEMLYGETPFYAESLVETYGKIMNHEERFQFPSHITDVSEEAKDLIQRLICSRERRLGQHGIEEFKKHPFFSGIDWENIRNTEAPYIPDVSSPSDTSNFDVDDDVLKNPDIAPPVSHTGFTGQHLPFVGFTYTTESCFSDRGSVRRVALEDGGAGEDLQDGGLPVEAFEKRIRCLEQEKQELNRKLQESTQAVQSLHGSGRGAGTLGRDKEIKKLNEEIDRLKKKLADSDRLEHQLEEAVTLRQDFESSSSKLKALDKQVKALKQEKEDIHKQLVDSLDRLKSQTKELKDAHQQRKLAMQEFSELNERMAELRSQKQRLSRQLRDKEEEMEVVMQKIDAMRQDIRKTEKARKELESQLEDARAEASKERKLREHSEVYSKQLESELETLKVKQGTGRATGPSSETQQELTKLKSELDKKVLFYEEELVRRDASHTTDLKNMRKELHDSEGQQLSLHKELLVLKDKLEKAKRERQTEMDEAMGALKEKYERERHLLSEENRKLTAETDRLCNFVDKLTAQNRQLEDELQDLGSKKESVAHWEAQIAEIIQWVSDEKDARGYLQALASKMTEELESLRSSSLGSRTLDPLWKVRRSQKLDMSARLELQSALEAEIRAKQLVQNEMRKVKAANISFEGKLKDTEAKNKELEEQLENMKKEMEESRSRSDKGLKLTDFQDSIFEYFNTSPLAHDLTFRVSVSDSIWPSATALHALTKNQRPKRFMHPFLCLLIFCLCQQPKAHQLSIKTFSSPAQCTHCTSLMVGQIRQGYACEVCSFICHVSCKDNAPQVCPIPPEQAKRPLGIDVQRGIGTAYKGFVRIPKPTGVKKGWQRTYAVVCDCKLFLYEVPEGKSTQPGMMASQVLDLRDEEFSVSSVLASDVIHASHKDIPCIFRVTSSASNSPIRSVPLLVLAESEAEKRKWVGILEGLQNILAKNRLKNRVVHVLHEAYDSSLPAIKTTLSAAIVDRERIALGTEDGLFVVEITRDVIVRAADCKRICQIELMPKEKMVALLSGRNRHVHLYPWAALEGADVNCEAKLTETKGCQAMTIGTLRPGGPACLLAGVKRQVICYEITRVKPHHRKLWEVQAPGIAQWLGIIRDRLCVGYPSGFALLAMQGESSPVSLVSPADPSLAFLAQQPLDTLHAMEVGGNELLLCFSQLGVYVDATGRRSRTQELMWPATPLACSNASFCSDHEHEISDPYSLFSGSNSNYLTVYSDYGVDVFDVHTTEWVQTISLRGIRPLNVEGSLNLFGSEQPHLIYFSNNSSDGCDLAIPETSDNSKKLMVRTRSKRKFLFKVPEVERLQQRREMLRDPEMRSKLISNPTNFNHVAHMGPGDGMQVLMDLPLVIISDQDQDFEREVRTSIIYLNDLPRDAKYGFISFAPHFESFSRCMMDGWRSFEVLLAAQ</sequence>
<keyword evidence="17" id="KW-0966">Cell projection</keyword>
<reference evidence="29" key="1">
    <citation type="submission" date="2025-08" db="UniProtKB">
        <authorList>
            <consortium name="Ensembl"/>
        </authorList>
    </citation>
    <scope>IDENTIFICATION</scope>
</reference>
<feature type="domain" description="Phorbol-ester/DAG-type" evidence="25">
    <location>
        <begin position="986"/>
        <end position="1036"/>
    </location>
</feature>
<comment type="cofactor">
    <cofactor evidence="1">
        <name>Mg(2+)</name>
        <dbReference type="ChEBI" id="CHEBI:18420"/>
    </cofactor>
</comment>
<dbReference type="GO" id="GO:0005524">
    <property type="term" value="F:ATP binding"/>
    <property type="evidence" value="ECO:0007669"/>
    <property type="project" value="UniProtKB-UniRule"/>
</dbReference>
<feature type="domain" description="CRIB" evidence="26">
    <location>
        <begin position="1566"/>
        <end position="1579"/>
    </location>
</feature>
<evidence type="ECO:0000256" key="6">
    <source>
        <dbReference type="ARBA" id="ARBA00022490"/>
    </source>
</evidence>
<dbReference type="CDD" id="cd00132">
    <property type="entry name" value="CRIB"/>
    <property type="match status" value="1"/>
</dbReference>
<feature type="binding site" evidence="20">
    <location>
        <position position="82"/>
    </location>
    <ligand>
        <name>ATP</name>
        <dbReference type="ChEBI" id="CHEBI:30616"/>
    </ligand>
</feature>
<dbReference type="Pfam" id="PF25346">
    <property type="entry name" value="PH_MRCK"/>
    <property type="match status" value="1"/>
</dbReference>
<dbReference type="SMART" id="SM00109">
    <property type="entry name" value="C1"/>
    <property type="match status" value="1"/>
</dbReference>
<name>A0A673MX57_9TELE</name>
<dbReference type="Gene3D" id="1.10.510.10">
    <property type="entry name" value="Transferase(Phosphotransferase) domain 1"/>
    <property type="match status" value="1"/>
</dbReference>
<evidence type="ECO:0000256" key="12">
    <source>
        <dbReference type="ARBA" id="ARBA00022771"/>
    </source>
</evidence>
<dbReference type="FunFam" id="3.30.200.20:FF:001044">
    <property type="entry name" value="Serine/threonine-protein kinase MRCK beta"/>
    <property type="match status" value="1"/>
</dbReference>
<evidence type="ECO:0000256" key="3">
    <source>
        <dbReference type="ARBA" id="ARBA00004510"/>
    </source>
</evidence>
<evidence type="ECO:0000259" key="27">
    <source>
        <dbReference type="PROSITE" id="PS50219"/>
    </source>
</evidence>
<evidence type="ECO:0000256" key="16">
    <source>
        <dbReference type="ARBA" id="ARBA00023054"/>
    </source>
</evidence>
<dbReference type="GO" id="GO:0031032">
    <property type="term" value="P:actomyosin structure organization"/>
    <property type="evidence" value="ECO:0007669"/>
    <property type="project" value="TreeGrafter"/>
</dbReference>
<dbReference type="SMART" id="SM00233">
    <property type="entry name" value="PH"/>
    <property type="match status" value="1"/>
</dbReference>
<keyword evidence="30" id="KW-1185">Reference proteome</keyword>
<feature type="domain" description="Protein kinase" evidence="24">
    <location>
        <begin position="53"/>
        <end position="319"/>
    </location>
</feature>
<dbReference type="InterPro" id="IPR011993">
    <property type="entry name" value="PH-like_dom_sf"/>
</dbReference>
<dbReference type="InterPro" id="IPR000961">
    <property type="entry name" value="AGC-kinase_C"/>
</dbReference>
<organism evidence="29 30">
    <name type="scientific">Sinocyclocheilus rhinocerous</name>
    <dbReference type="NCBI Taxonomy" id="307959"/>
    <lineage>
        <taxon>Eukaryota</taxon>
        <taxon>Metazoa</taxon>
        <taxon>Chordata</taxon>
        <taxon>Craniata</taxon>
        <taxon>Vertebrata</taxon>
        <taxon>Euteleostomi</taxon>
        <taxon>Actinopterygii</taxon>
        <taxon>Neopterygii</taxon>
        <taxon>Teleostei</taxon>
        <taxon>Ostariophysi</taxon>
        <taxon>Cypriniformes</taxon>
        <taxon>Cyprinidae</taxon>
        <taxon>Cyprininae</taxon>
        <taxon>Sinocyclocheilus</taxon>
    </lineage>
</organism>
<keyword evidence="7" id="KW-0723">Serine/threonine-protein kinase</keyword>
<dbReference type="PROSITE" id="PS50011">
    <property type="entry name" value="PROTEIN_KINASE_DOM"/>
    <property type="match status" value="1"/>
</dbReference>
<dbReference type="PROSITE" id="PS00479">
    <property type="entry name" value="ZF_DAG_PE_1"/>
    <property type="match status" value="1"/>
</dbReference>
<dbReference type="Pfam" id="PF08826">
    <property type="entry name" value="DMPK_coil"/>
    <property type="match status" value="1"/>
</dbReference>
<evidence type="ECO:0000256" key="11">
    <source>
        <dbReference type="ARBA" id="ARBA00022741"/>
    </source>
</evidence>
<dbReference type="PROSITE" id="PS50108">
    <property type="entry name" value="CRIB"/>
    <property type="match status" value="1"/>
</dbReference>
<dbReference type="InterPro" id="IPR014930">
    <property type="entry name" value="Myotonic_dystrophy_kinase_coil"/>
</dbReference>
<dbReference type="PANTHER" id="PTHR22988:SF34">
    <property type="entry name" value="SERINE_THREONINE-PROTEIN KINASE MRCK BETA"/>
    <property type="match status" value="1"/>
</dbReference>
<dbReference type="InterPro" id="IPR001849">
    <property type="entry name" value="PH_domain"/>
</dbReference>
<dbReference type="Pfam" id="PF00780">
    <property type="entry name" value="CNH"/>
    <property type="match status" value="1"/>
</dbReference>
<dbReference type="InterPro" id="IPR000095">
    <property type="entry name" value="CRIB_dom"/>
</dbReference>
<feature type="coiled-coil region" evidence="21">
    <location>
        <begin position="700"/>
        <end position="781"/>
    </location>
</feature>
<dbReference type="InterPro" id="IPR001180">
    <property type="entry name" value="CNH_dom"/>
</dbReference>
<dbReference type="FunFam" id="2.30.29.30:FF:000140">
    <property type="entry name" value="CDC42 binding protein kinase beta"/>
    <property type="match status" value="1"/>
</dbReference>
<dbReference type="PROSITE" id="PS00108">
    <property type="entry name" value="PROTEIN_KINASE_ST"/>
    <property type="match status" value="1"/>
</dbReference>
<dbReference type="InterPro" id="IPR002219">
    <property type="entry name" value="PKC_DAG/PE"/>
</dbReference>
<dbReference type="Pfam" id="PF15796">
    <property type="entry name" value="KELK"/>
    <property type="match status" value="1"/>
</dbReference>
<dbReference type="CDD" id="cd01243">
    <property type="entry name" value="PH_MRCK"/>
    <property type="match status" value="1"/>
</dbReference>
<evidence type="ECO:0000256" key="14">
    <source>
        <dbReference type="ARBA" id="ARBA00022833"/>
    </source>
</evidence>
<dbReference type="SMART" id="SM00036">
    <property type="entry name" value="CNH"/>
    <property type="match status" value="1"/>
</dbReference>
<protein>
    <recommendedName>
        <fullName evidence="5">non-specific serine/threonine protein kinase</fullName>
        <ecNumber evidence="5">2.7.11.1</ecNumber>
    </recommendedName>
</protein>
<keyword evidence="11 20" id="KW-0547">Nucleotide-binding</keyword>
<evidence type="ECO:0000256" key="5">
    <source>
        <dbReference type="ARBA" id="ARBA00012513"/>
    </source>
</evidence>
<dbReference type="FunFam" id="1.10.510.10:FF:000014">
    <property type="entry name" value="Non-specific serine/threonine protein kinase"/>
    <property type="match status" value="1"/>
</dbReference>
<comment type="similarity">
    <text evidence="4">Belongs to the protein kinase superfamily. AGC Ser/Thr protein kinase family. DMPK subfamily.</text>
</comment>
<dbReference type="Pfam" id="PF00130">
    <property type="entry name" value="C1_1"/>
    <property type="match status" value="1"/>
</dbReference>
<dbReference type="SUPFAM" id="SSF57889">
    <property type="entry name" value="Cysteine-rich domain"/>
    <property type="match status" value="1"/>
</dbReference>
<dbReference type="Gene3D" id="3.30.200.20">
    <property type="entry name" value="Phosphorylase Kinase, domain 1"/>
    <property type="match status" value="1"/>
</dbReference>
<dbReference type="InterPro" id="IPR000719">
    <property type="entry name" value="Prot_kinase_dom"/>
</dbReference>
<evidence type="ECO:0000259" key="28">
    <source>
        <dbReference type="PROSITE" id="PS51285"/>
    </source>
</evidence>